<dbReference type="SUPFAM" id="SSF51306">
    <property type="entry name" value="LexA/Signal peptidase"/>
    <property type="match status" value="1"/>
</dbReference>
<evidence type="ECO:0000313" key="9">
    <source>
        <dbReference type="EMBL" id="GLY66485.1"/>
    </source>
</evidence>
<feature type="active site" evidence="6">
    <location>
        <position position="35"/>
    </location>
</feature>
<dbReference type="GO" id="GO:0006465">
    <property type="term" value="P:signal peptide processing"/>
    <property type="evidence" value="ECO:0007669"/>
    <property type="project" value="InterPro"/>
</dbReference>
<comment type="catalytic activity">
    <reaction evidence="1 7">
        <text>Cleavage of hydrophobic, N-terminal signal or leader sequences from secreted and periplasmic proteins.</text>
        <dbReference type="EC" id="3.4.21.89"/>
    </reaction>
</comment>
<dbReference type="EC" id="3.4.21.89" evidence="4 7"/>
<comment type="caution">
    <text evidence="9">The sequence shown here is derived from an EMBL/GenBank/DDBJ whole genome shotgun (WGS) entry which is preliminary data.</text>
</comment>
<name>A0A9W6VF65_9PSEU</name>
<organism evidence="9 10">
    <name type="scientific">Amycolatopsis taiwanensis</name>
    <dbReference type="NCBI Taxonomy" id="342230"/>
    <lineage>
        <taxon>Bacteria</taxon>
        <taxon>Bacillati</taxon>
        <taxon>Actinomycetota</taxon>
        <taxon>Actinomycetes</taxon>
        <taxon>Pseudonocardiales</taxon>
        <taxon>Pseudonocardiaceae</taxon>
        <taxon>Amycolatopsis</taxon>
    </lineage>
</organism>
<keyword evidence="7" id="KW-0645">Protease</keyword>
<dbReference type="Proteomes" id="UP001165136">
    <property type="component" value="Unassembled WGS sequence"/>
</dbReference>
<evidence type="ECO:0000256" key="3">
    <source>
        <dbReference type="ARBA" id="ARBA00009370"/>
    </source>
</evidence>
<protein>
    <recommendedName>
        <fullName evidence="4 7">Signal peptidase I</fullName>
        <ecNumber evidence="4 7">3.4.21.89</ecNumber>
    </recommendedName>
</protein>
<dbReference type="GO" id="GO:0004252">
    <property type="term" value="F:serine-type endopeptidase activity"/>
    <property type="evidence" value="ECO:0007669"/>
    <property type="project" value="InterPro"/>
</dbReference>
<dbReference type="GO" id="GO:0005886">
    <property type="term" value="C:plasma membrane"/>
    <property type="evidence" value="ECO:0007669"/>
    <property type="project" value="UniProtKB-SubCell"/>
</dbReference>
<evidence type="ECO:0000256" key="6">
    <source>
        <dbReference type="PIRSR" id="PIRSR600223-1"/>
    </source>
</evidence>
<gene>
    <name evidence="9" type="ORF">Atai01_31040</name>
</gene>
<dbReference type="CDD" id="cd06530">
    <property type="entry name" value="S26_SPase_I"/>
    <property type="match status" value="1"/>
</dbReference>
<dbReference type="NCBIfam" id="TIGR02227">
    <property type="entry name" value="sigpep_I_bact"/>
    <property type="match status" value="1"/>
</dbReference>
<dbReference type="EMBL" id="BSTI01000006">
    <property type="protein sequence ID" value="GLY66485.1"/>
    <property type="molecule type" value="Genomic_DNA"/>
</dbReference>
<dbReference type="Gene3D" id="2.10.109.10">
    <property type="entry name" value="Umud Fragment, subunit A"/>
    <property type="match status" value="1"/>
</dbReference>
<dbReference type="PROSITE" id="PS00761">
    <property type="entry name" value="SPASE_I_3"/>
    <property type="match status" value="1"/>
</dbReference>
<evidence type="ECO:0000256" key="7">
    <source>
        <dbReference type="RuleBase" id="RU362042"/>
    </source>
</evidence>
<comment type="subcellular location">
    <subcellularLocation>
        <location evidence="2">Cell membrane</location>
        <topology evidence="2">Single-pass type II membrane protein</topology>
    </subcellularLocation>
    <subcellularLocation>
        <location evidence="7">Membrane</location>
        <topology evidence="7">Single-pass type II membrane protein</topology>
    </subcellularLocation>
</comment>
<evidence type="ECO:0000256" key="4">
    <source>
        <dbReference type="ARBA" id="ARBA00013208"/>
    </source>
</evidence>
<dbReference type="GO" id="GO:0009003">
    <property type="term" value="F:signal peptidase activity"/>
    <property type="evidence" value="ECO:0007669"/>
    <property type="project" value="UniProtKB-EC"/>
</dbReference>
<dbReference type="InterPro" id="IPR036286">
    <property type="entry name" value="LexA/Signal_pep-like_sf"/>
</dbReference>
<feature type="active site" evidence="6">
    <location>
        <position position="114"/>
    </location>
</feature>
<reference evidence="9" key="1">
    <citation type="submission" date="2023-03" db="EMBL/GenBank/DDBJ databases">
        <title>Amycolatopsis taiwanensis NBRC 103393.</title>
        <authorList>
            <person name="Ichikawa N."/>
            <person name="Sato H."/>
            <person name="Tonouchi N."/>
        </authorList>
    </citation>
    <scope>NUCLEOTIDE SEQUENCE</scope>
    <source>
        <strain evidence="9">NBRC 103393</strain>
    </source>
</reference>
<keyword evidence="10" id="KW-1185">Reference proteome</keyword>
<dbReference type="AlphaFoldDB" id="A0A9W6VF65"/>
<evidence type="ECO:0000259" key="8">
    <source>
        <dbReference type="Pfam" id="PF10502"/>
    </source>
</evidence>
<dbReference type="InterPro" id="IPR000223">
    <property type="entry name" value="Pept_S26A_signal_pept_1"/>
</dbReference>
<evidence type="ECO:0000313" key="10">
    <source>
        <dbReference type="Proteomes" id="UP001165136"/>
    </source>
</evidence>
<evidence type="ECO:0000256" key="5">
    <source>
        <dbReference type="ARBA" id="ARBA00022801"/>
    </source>
</evidence>
<dbReference type="PANTHER" id="PTHR43390:SF1">
    <property type="entry name" value="CHLOROPLAST PROCESSING PEPTIDASE"/>
    <property type="match status" value="1"/>
</dbReference>
<feature type="domain" description="Peptidase S26" evidence="8">
    <location>
        <begin position="6"/>
        <end position="206"/>
    </location>
</feature>
<proteinExistence type="inferred from homology"/>
<evidence type="ECO:0000256" key="1">
    <source>
        <dbReference type="ARBA" id="ARBA00000677"/>
    </source>
</evidence>
<evidence type="ECO:0000256" key="2">
    <source>
        <dbReference type="ARBA" id="ARBA00004401"/>
    </source>
</evidence>
<dbReference type="InterPro" id="IPR019758">
    <property type="entry name" value="Pept_S26A_signal_pept_1_CS"/>
</dbReference>
<keyword evidence="5 7" id="KW-0378">Hydrolase</keyword>
<accession>A0A9W6VF65</accession>
<sequence length="226" mass="24567">MSFWVELPVLIVVALGLAFLFQNFVARVYSIPSESMETTLHGCTGCYGDKILVDKVVFDFTEPAPGDVTVFRGPPAWLLREGPQARPANPVVWFFQQVGSVFGLSAPDERDFVKRIIAVGGQTVSCCDSENRVLVNGKPLTEPYLYWDDPGNQHQQSFPPVTVPPGTVWVMGDNRNNSCDSRCQGDGGSNGVVPVSDIIGKARFIVLPPSRWGGVSDINPQTGQAP</sequence>
<dbReference type="PRINTS" id="PR00727">
    <property type="entry name" value="LEADERPTASE"/>
</dbReference>
<dbReference type="Pfam" id="PF10502">
    <property type="entry name" value="Peptidase_S26"/>
    <property type="match status" value="1"/>
</dbReference>
<dbReference type="InterPro" id="IPR019533">
    <property type="entry name" value="Peptidase_S26"/>
</dbReference>
<dbReference type="PANTHER" id="PTHR43390">
    <property type="entry name" value="SIGNAL PEPTIDASE I"/>
    <property type="match status" value="1"/>
</dbReference>
<comment type="similarity">
    <text evidence="3 7">Belongs to the peptidase S26 family.</text>
</comment>